<gene>
    <name evidence="3" type="ORF">T4A_7321</name>
    <name evidence="4" type="ORF">T4C_2168</name>
</gene>
<proteinExistence type="predicted"/>
<feature type="region of interest" description="Disordered" evidence="1">
    <location>
        <begin position="286"/>
        <end position="310"/>
    </location>
</feature>
<dbReference type="Proteomes" id="UP000054632">
    <property type="component" value="Unassembled WGS sequence"/>
</dbReference>
<dbReference type="PANTHER" id="PTHR33327:SF3">
    <property type="entry name" value="RNA-DIRECTED DNA POLYMERASE"/>
    <property type="match status" value="1"/>
</dbReference>
<dbReference type="Gene3D" id="2.40.70.10">
    <property type="entry name" value="Acid Proteases"/>
    <property type="match status" value="1"/>
</dbReference>
<dbReference type="Proteomes" id="UP000054826">
    <property type="component" value="Unassembled WGS sequence"/>
</dbReference>
<evidence type="ECO:0000313" key="5">
    <source>
        <dbReference type="Proteomes" id="UP000054632"/>
    </source>
</evidence>
<dbReference type="AlphaFoldDB" id="A0A0V1EAU7"/>
<dbReference type="FunFam" id="2.40.70.10:FF:000130">
    <property type="entry name" value="Retrovirus-related Pol polyprotein from transposon opus-like Protein"/>
    <property type="match status" value="1"/>
</dbReference>
<organism evidence="3 5">
    <name type="scientific">Trichinella pseudospiralis</name>
    <name type="common">Parasitic roundworm</name>
    <dbReference type="NCBI Taxonomy" id="6337"/>
    <lineage>
        <taxon>Eukaryota</taxon>
        <taxon>Metazoa</taxon>
        <taxon>Ecdysozoa</taxon>
        <taxon>Nematoda</taxon>
        <taxon>Enoplea</taxon>
        <taxon>Dorylaimia</taxon>
        <taxon>Trichinellida</taxon>
        <taxon>Trichinellidae</taxon>
        <taxon>Trichinella</taxon>
    </lineage>
</organism>
<evidence type="ECO:0000256" key="1">
    <source>
        <dbReference type="SAM" id="MobiDB-lite"/>
    </source>
</evidence>
<evidence type="ECO:0000313" key="6">
    <source>
        <dbReference type="Proteomes" id="UP000054826"/>
    </source>
</evidence>
<dbReference type="SUPFAM" id="SSF50630">
    <property type="entry name" value="Acid proteases"/>
    <property type="match status" value="1"/>
</dbReference>
<accession>A0A0V1EAU7</accession>
<dbReference type="InterPro" id="IPR021109">
    <property type="entry name" value="Peptidase_aspartic_dom_sf"/>
</dbReference>
<dbReference type="PANTHER" id="PTHR33327">
    <property type="entry name" value="ENDONUCLEASE"/>
    <property type="match status" value="1"/>
</dbReference>
<comment type="caution">
    <text evidence="3">The sequence shown here is derived from an EMBL/GenBank/DDBJ whole genome shotgun (WGS) entry which is preliminary data.</text>
</comment>
<feature type="compositionally biased region" description="Basic residues" evidence="1">
    <location>
        <begin position="298"/>
        <end position="310"/>
    </location>
</feature>
<evidence type="ECO:0000313" key="3">
    <source>
        <dbReference type="EMBL" id="KRY70935.1"/>
    </source>
</evidence>
<dbReference type="InterPro" id="IPR055469">
    <property type="entry name" value="DUF7041"/>
</dbReference>
<dbReference type="EMBL" id="JYDV01000005">
    <property type="protein sequence ID" value="KRZ44701.1"/>
    <property type="molecule type" value="Genomic_DNA"/>
</dbReference>
<evidence type="ECO:0000313" key="4">
    <source>
        <dbReference type="EMBL" id="KRZ44701.1"/>
    </source>
</evidence>
<protein>
    <recommendedName>
        <fullName evidence="2">DUF7041 domain-containing protein</fullName>
    </recommendedName>
</protein>
<evidence type="ECO:0000259" key="2">
    <source>
        <dbReference type="Pfam" id="PF23055"/>
    </source>
</evidence>
<dbReference type="EMBL" id="JYDR01000064">
    <property type="protein sequence ID" value="KRY70935.1"/>
    <property type="molecule type" value="Genomic_DNA"/>
</dbReference>
<dbReference type="Pfam" id="PF23055">
    <property type="entry name" value="DUF7041"/>
    <property type="match status" value="1"/>
</dbReference>
<name>A0A0V1EAU7_TRIPS</name>
<reference evidence="5 6" key="1">
    <citation type="submission" date="2015-01" db="EMBL/GenBank/DDBJ databases">
        <title>Evolution of Trichinella species and genotypes.</title>
        <authorList>
            <person name="Korhonen P.K."/>
            <person name="Edoardo P."/>
            <person name="Giuseppe L.R."/>
            <person name="Gasser R.B."/>
        </authorList>
    </citation>
    <scope>NUCLEOTIDE SEQUENCE [LARGE SCALE GENOMIC DNA]</scope>
    <source>
        <strain evidence="3">ISS13</strain>
        <strain evidence="4">ISS176</strain>
    </source>
</reference>
<sequence>MHNTEPSLRLQPSLIELCRLVDHRRLICLHWAQCRYSMLHCRHFLESAWSLGQCKSRVILECADQTNLYGGSVYLSQLSSVVCSFCVRSSKRCTQQLVTRVSVKQDNLDMETVAISVKLPPFWPHTSLTKYYHVIASLPDSVAPDVDDLLEPAGDAPYETLKRRLLERYGESDDDRFNALMNSARAGDIKPSQLLREMRRNCGKDLDPNTGFFKKLFLQRLPLNIQMILRANTYSNIEEMANKADELIALSNNGSSSICAVKKVNGDKAPTLEERIEDLEERFRSLIRRPDDAPRTPSPKRRSSSRARRHTSPVCYFHRKFGKRTARDLMAVGSSGKRVRCLFFVQERSYGMRFLVDTGSEVSVVPYNATRRSQLHTADIPQLTAANGTRIDVVGSRELTVDLGFTRPMKWKFIVARIAQPILGADFLRHFNLLVDLKHQRLVDMTSWTFSNGLVKTSNTKVVSCLRHGSDHNLKILEKYPSLTSCFRTSKPATHTNHH</sequence>
<feature type="domain" description="DUF7041" evidence="2">
    <location>
        <begin position="127"/>
        <end position="181"/>
    </location>
</feature>